<keyword evidence="2" id="KW-1185">Reference proteome</keyword>
<accession>A0AAV0M101</accession>
<gene>
    <name evidence="1" type="ORF">LITE_LOCUS26350</name>
</gene>
<reference evidence="1" key="1">
    <citation type="submission" date="2022-08" db="EMBL/GenBank/DDBJ databases">
        <authorList>
            <person name="Gutierrez-Valencia J."/>
        </authorList>
    </citation>
    <scope>NUCLEOTIDE SEQUENCE</scope>
</reference>
<name>A0AAV0M101_9ROSI</name>
<evidence type="ECO:0000313" key="2">
    <source>
        <dbReference type="Proteomes" id="UP001154282"/>
    </source>
</evidence>
<dbReference type="EMBL" id="CAMGYJ010000006">
    <property type="protein sequence ID" value="CAI0439987.1"/>
    <property type="molecule type" value="Genomic_DNA"/>
</dbReference>
<evidence type="ECO:0000313" key="1">
    <source>
        <dbReference type="EMBL" id="CAI0439987.1"/>
    </source>
</evidence>
<proteinExistence type="predicted"/>
<protein>
    <submittedName>
        <fullName evidence="1">Uncharacterized protein</fullName>
    </submittedName>
</protein>
<dbReference type="AlphaFoldDB" id="A0AAV0M101"/>
<comment type="caution">
    <text evidence="1">The sequence shown here is derived from an EMBL/GenBank/DDBJ whole genome shotgun (WGS) entry which is preliminary data.</text>
</comment>
<dbReference type="Proteomes" id="UP001154282">
    <property type="component" value="Unassembled WGS sequence"/>
</dbReference>
<organism evidence="1 2">
    <name type="scientific">Linum tenue</name>
    <dbReference type="NCBI Taxonomy" id="586396"/>
    <lineage>
        <taxon>Eukaryota</taxon>
        <taxon>Viridiplantae</taxon>
        <taxon>Streptophyta</taxon>
        <taxon>Embryophyta</taxon>
        <taxon>Tracheophyta</taxon>
        <taxon>Spermatophyta</taxon>
        <taxon>Magnoliopsida</taxon>
        <taxon>eudicotyledons</taxon>
        <taxon>Gunneridae</taxon>
        <taxon>Pentapetalae</taxon>
        <taxon>rosids</taxon>
        <taxon>fabids</taxon>
        <taxon>Malpighiales</taxon>
        <taxon>Linaceae</taxon>
        <taxon>Linum</taxon>
    </lineage>
</organism>
<sequence length="122" mass="14219">MTPSTPNSKKREEKNFYRLTVSRSLSTVKASPPQSYFLIPVSAIDEDHQEGDEDWEEHHFPLNRIKSIVEHQAPPFTRLKTLRIQCAHQQRPPNVPYQVLRYFLEGSPNAEDKFVKLEMLAD</sequence>